<dbReference type="AlphaFoldDB" id="A0A8R7UZW5"/>
<name>A0A8R7UZW5_TRIUA</name>
<feature type="compositionally biased region" description="Basic and acidic residues" evidence="1">
    <location>
        <begin position="1"/>
        <end position="33"/>
    </location>
</feature>
<evidence type="ECO:0000313" key="2">
    <source>
        <dbReference type="EnsemblPlants" id="TuG1812G0600003412.01.T01.cds358776"/>
    </source>
</evidence>
<feature type="compositionally biased region" description="Gly residues" evidence="1">
    <location>
        <begin position="48"/>
        <end position="58"/>
    </location>
</feature>
<feature type="region of interest" description="Disordered" evidence="1">
    <location>
        <begin position="1"/>
        <end position="112"/>
    </location>
</feature>
<reference evidence="2" key="2">
    <citation type="submission" date="2018-03" db="EMBL/GenBank/DDBJ databases">
        <title>The Triticum urartu genome reveals the dynamic nature of wheat genome evolution.</title>
        <authorList>
            <person name="Ling H."/>
            <person name="Ma B."/>
            <person name="Shi X."/>
            <person name="Liu H."/>
            <person name="Dong L."/>
            <person name="Sun H."/>
            <person name="Cao Y."/>
            <person name="Gao Q."/>
            <person name="Zheng S."/>
            <person name="Li Y."/>
            <person name="Yu Y."/>
            <person name="Du H."/>
            <person name="Qi M."/>
            <person name="Li Y."/>
            <person name="Yu H."/>
            <person name="Cui Y."/>
            <person name="Wang N."/>
            <person name="Chen C."/>
            <person name="Wu H."/>
            <person name="Zhao Y."/>
            <person name="Zhang J."/>
            <person name="Li Y."/>
            <person name="Zhou W."/>
            <person name="Zhang B."/>
            <person name="Hu W."/>
            <person name="Eijk M."/>
            <person name="Tang J."/>
            <person name="Witsenboer H."/>
            <person name="Zhao S."/>
            <person name="Li Z."/>
            <person name="Zhang A."/>
            <person name="Wang D."/>
            <person name="Liang C."/>
        </authorList>
    </citation>
    <scope>NUCLEOTIDE SEQUENCE [LARGE SCALE GENOMIC DNA]</scope>
    <source>
        <strain evidence="2">cv. G1812</strain>
    </source>
</reference>
<reference evidence="2" key="3">
    <citation type="submission" date="2022-06" db="UniProtKB">
        <authorList>
            <consortium name="EnsemblPlants"/>
        </authorList>
    </citation>
    <scope>IDENTIFICATION</scope>
</reference>
<protein>
    <submittedName>
        <fullName evidence="2">Uncharacterized protein</fullName>
    </submittedName>
</protein>
<dbReference type="Proteomes" id="UP000015106">
    <property type="component" value="Chromosome 6"/>
</dbReference>
<evidence type="ECO:0000313" key="3">
    <source>
        <dbReference type="Proteomes" id="UP000015106"/>
    </source>
</evidence>
<dbReference type="Gramene" id="TuG1812G0600003412.01.T01">
    <property type="protein sequence ID" value="TuG1812G0600003412.01.T01.cds358776"/>
    <property type="gene ID" value="TuG1812G0600003412.01"/>
</dbReference>
<reference evidence="3" key="1">
    <citation type="journal article" date="2013" name="Nature">
        <title>Draft genome of the wheat A-genome progenitor Triticum urartu.</title>
        <authorList>
            <person name="Ling H.Q."/>
            <person name="Zhao S."/>
            <person name="Liu D."/>
            <person name="Wang J."/>
            <person name="Sun H."/>
            <person name="Zhang C."/>
            <person name="Fan H."/>
            <person name="Li D."/>
            <person name="Dong L."/>
            <person name="Tao Y."/>
            <person name="Gao C."/>
            <person name="Wu H."/>
            <person name="Li Y."/>
            <person name="Cui Y."/>
            <person name="Guo X."/>
            <person name="Zheng S."/>
            <person name="Wang B."/>
            <person name="Yu K."/>
            <person name="Liang Q."/>
            <person name="Yang W."/>
            <person name="Lou X."/>
            <person name="Chen J."/>
            <person name="Feng M."/>
            <person name="Jian J."/>
            <person name="Zhang X."/>
            <person name="Luo G."/>
            <person name="Jiang Y."/>
            <person name="Liu J."/>
            <person name="Wang Z."/>
            <person name="Sha Y."/>
            <person name="Zhang B."/>
            <person name="Wu H."/>
            <person name="Tang D."/>
            <person name="Shen Q."/>
            <person name="Xue P."/>
            <person name="Zou S."/>
            <person name="Wang X."/>
            <person name="Liu X."/>
            <person name="Wang F."/>
            <person name="Yang Y."/>
            <person name="An X."/>
            <person name="Dong Z."/>
            <person name="Zhang K."/>
            <person name="Zhang X."/>
            <person name="Luo M.C."/>
            <person name="Dvorak J."/>
            <person name="Tong Y."/>
            <person name="Wang J."/>
            <person name="Yang H."/>
            <person name="Li Z."/>
            <person name="Wang D."/>
            <person name="Zhang A."/>
            <person name="Wang J."/>
        </authorList>
    </citation>
    <scope>NUCLEOTIDE SEQUENCE</scope>
    <source>
        <strain evidence="3">cv. G1812</strain>
    </source>
</reference>
<organism evidence="2 3">
    <name type="scientific">Triticum urartu</name>
    <name type="common">Red wild einkorn</name>
    <name type="synonym">Crithodium urartu</name>
    <dbReference type="NCBI Taxonomy" id="4572"/>
    <lineage>
        <taxon>Eukaryota</taxon>
        <taxon>Viridiplantae</taxon>
        <taxon>Streptophyta</taxon>
        <taxon>Embryophyta</taxon>
        <taxon>Tracheophyta</taxon>
        <taxon>Spermatophyta</taxon>
        <taxon>Magnoliopsida</taxon>
        <taxon>Liliopsida</taxon>
        <taxon>Poales</taxon>
        <taxon>Poaceae</taxon>
        <taxon>BOP clade</taxon>
        <taxon>Pooideae</taxon>
        <taxon>Triticodae</taxon>
        <taxon>Triticeae</taxon>
        <taxon>Triticinae</taxon>
        <taxon>Triticum</taxon>
    </lineage>
</organism>
<gene>
    <name evidence="2" type="primary">LOC125514725</name>
</gene>
<evidence type="ECO:0000256" key="1">
    <source>
        <dbReference type="SAM" id="MobiDB-lite"/>
    </source>
</evidence>
<proteinExistence type="predicted"/>
<dbReference type="EnsemblPlants" id="TuG1812G0600003412.01.T01">
    <property type="protein sequence ID" value="TuG1812G0600003412.01.T01.cds358776"/>
    <property type="gene ID" value="TuG1812G0600003412.01"/>
</dbReference>
<keyword evidence="3" id="KW-1185">Reference proteome</keyword>
<accession>A0A8R7UZW5</accession>
<sequence>MLGADGCERGVGRDGGEGIRAPERENMVAHDEVVGLVGATDKRDDGGGDLVLGEGIGGEPRRERDGGLGIQLPRQAEGGVGRRAATAARDAGEMRRGGPRRGGGAEDADAGRGDHAGELLLAAAALPRDGGVVDGRGGGGGGRGRGGRGRVLLHGLRGVSPGRAVLHGLRRGCLVLVLLHGDES</sequence>